<dbReference type="InterPro" id="IPR039420">
    <property type="entry name" value="WalR-like"/>
</dbReference>
<evidence type="ECO:0000313" key="12">
    <source>
        <dbReference type="EMBL" id="KUO96172.1"/>
    </source>
</evidence>
<dbReference type="InterPro" id="IPR001789">
    <property type="entry name" value="Sig_transdc_resp-reg_receiver"/>
</dbReference>
<dbReference type="GO" id="GO:0005829">
    <property type="term" value="C:cytosol"/>
    <property type="evidence" value="ECO:0007669"/>
    <property type="project" value="TreeGrafter"/>
</dbReference>
<keyword evidence="2 7" id="KW-0597">Phosphoprotein</keyword>
<feature type="domain" description="Response regulatory" evidence="9">
    <location>
        <begin position="1"/>
        <end position="112"/>
    </location>
</feature>
<dbReference type="Pfam" id="PF00486">
    <property type="entry name" value="Trans_reg_C"/>
    <property type="match status" value="1"/>
</dbReference>
<dbReference type="GO" id="GO:0000156">
    <property type="term" value="F:phosphorelay response regulator activity"/>
    <property type="evidence" value="ECO:0007669"/>
    <property type="project" value="TreeGrafter"/>
</dbReference>
<organism evidence="11 13">
    <name type="scientific">Ferroacidibacillus organovorans</name>
    <dbReference type="NCBI Taxonomy" id="1765683"/>
    <lineage>
        <taxon>Bacteria</taxon>
        <taxon>Bacillati</taxon>
        <taxon>Bacillota</taxon>
        <taxon>Bacilli</taxon>
        <taxon>Bacillales</taxon>
        <taxon>Alicyclobacillaceae</taxon>
        <taxon>Ferroacidibacillus</taxon>
    </lineage>
</organism>
<dbReference type="AlphaFoldDB" id="A0A117SXX5"/>
<evidence type="ECO:0000256" key="5">
    <source>
        <dbReference type="ARBA" id="ARBA00023125"/>
    </source>
</evidence>
<evidence type="ECO:0000256" key="1">
    <source>
        <dbReference type="ARBA" id="ARBA00004496"/>
    </source>
</evidence>
<evidence type="ECO:0000313" key="13">
    <source>
        <dbReference type="Proteomes" id="UP000053557"/>
    </source>
</evidence>
<dbReference type="InterPro" id="IPR036388">
    <property type="entry name" value="WH-like_DNA-bd_sf"/>
</dbReference>
<feature type="domain" description="OmpR/PhoB-type" evidence="10">
    <location>
        <begin position="122"/>
        <end position="219"/>
    </location>
</feature>
<keyword evidence="6" id="KW-0804">Transcription</keyword>
<accession>A0A117SXX5</accession>
<evidence type="ECO:0000259" key="10">
    <source>
        <dbReference type="PROSITE" id="PS51755"/>
    </source>
</evidence>
<name>A0A117SXX5_9BACL</name>
<dbReference type="GO" id="GO:0000976">
    <property type="term" value="F:transcription cis-regulatory region binding"/>
    <property type="evidence" value="ECO:0007669"/>
    <property type="project" value="TreeGrafter"/>
</dbReference>
<sequence length="226" mass="25653">MVDDEAPMRQLLKIYLTNAGYTISEASNGEVALSEIEAETYHMIILDLMMPGMSGWEACKEIRAIEPELPILMLTARTSIEDKVQGLSMGADDYLTKPFDGRELVARVQSLLRRSVGTETEPYHIRALNMTIEPEQKLVSVHGIPLALTQTEFDILWLLAKRPERTFTREELLERIWGLDFDGDIRTVDSHIKNLREKLREMDVDPIATVWGAGYKFVVNTSDGKI</sequence>
<dbReference type="EMBL" id="LPVJ01000026">
    <property type="protein sequence ID" value="KUO96172.1"/>
    <property type="molecule type" value="Genomic_DNA"/>
</dbReference>
<dbReference type="Gene3D" id="3.40.50.2300">
    <property type="match status" value="1"/>
</dbReference>
<dbReference type="OrthoDB" id="9790442at2"/>
<dbReference type="Gene3D" id="1.10.10.10">
    <property type="entry name" value="Winged helix-like DNA-binding domain superfamily/Winged helix DNA-binding domain"/>
    <property type="match status" value="1"/>
</dbReference>
<evidence type="ECO:0008006" key="14">
    <source>
        <dbReference type="Google" id="ProtNLM"/>
    </source>
</evidence>
<dbReference type="Pfam" id="PF00072">
    <property type="entry name" value="Response_reg"/>
    <property type="match status" value="1"/>
</dbReference>
<dbReference type="InterPro" id="IPR001867">
    <property type="entry name" value="OmpR/PhoB-type_DNA-bd"/>
</dbReference>
<gene>
    <name evidence="11" type="ORF">ATW55_05485</name>
    <name evidence="12" type="ORF">ATW55_05560</name>
</gene>
<dbReference type="PANTHER" id="PTHR48111:SF1">
    <property type="entry name" value="TWO-COMPONENT RESPONSE REGULATOR ORR33"/>
    <property type="match status" value="1"/>
</dbReference>
<reference evidence="11 13" key="1">
    <citation type="submission" date="2015-12" db="EMBL/GenBank/DDBJ databases">
        <title>Draft genome sequence of Acidibacillus ferrooxidans ITV001, isolated from a chalcopyrite acid mine drainage site in Brazil.</title>
        <authorList>
            <person name="Dall'Agnol H."/>
            <person name="Nancucheo I."/>
            <person name="Johnson B."/>
            <person name="Oliveira R."/>
            <person name="Leite L."/>
            <person name="Pylro V."/>
            <person name="Nunes G.L."/>
            <person name="Tzotzos G."/>
            <person name="Fernandes G.R."/>
            <person name="Dutra J."/>
            <person name="Orellana S.C."/>
            <person name="Oliveira G."/>
        </authorList>
    </citation>
    <scope>NUCLEOTIDE SEQUENCE [LARGE SCALE GENOMIC DNA]</scope>
    <source>
        <strain evidence="11">ITV001</strain>
        <strain evidence="13">ITV01</strain>
    </source>
</reference>
<dbReference type="PANTHER" id="PTHR48111">
    <property type="entry name" value="REGULATOR OF RPOS"/>
    <property type="match status" value="1"/>
</dbReference>
<dbReference type="SMART" id="SM00862">
    <property type="entry name" value="Trans_reg_C"/>
    <property type="match status" value="1"/>
</dbReference>
<dbReference type="CDD" id="cd00383">
    <property type="entry name" value="trans_reg_C"/>
    <property type="match status" value="1"/>
</dbReference>
<dbReference type="GO" id="GO:0006355">
    <property type="term" value="P:regulation of DNA-templated transcription"/>
    <property type="evidence" value="ECO:0007669"/>
    <property type="project" value="InterPro"/>
</dbReference>
<proteinExistence type="predicted"/>
<keyword evidence="3" id="KW-0902">Two-component regulatory system</keyword>
<dbReference type="PROSITE" id="PS50110">
    <property type="entry name" value="RESPONSE_REGULATORY"/>
    <property type="match status" value="1"/>
</dbReference>
<dbReference type="SUPFAM" id="SSF46894">
    <property type="entry name" value="C-terminal effector domain of the bipartite response regulators"/>
    <property type="match status" value="1"/>
</dbReference>
<evidence type="ECO:0000256" key="7">
    <source>
        <dbReference type="PROSITE-ProRule" id="PRU00169"/>
    </source>
</evidence>
<dbReference type="CDD" id="cd17574">
    <property type="entry name" value="REC_OmpR"/>
    <property type="match status" value="1"/>
</dbReference>
<evidence type="ECO:0000256" key="2">
    <source>
        <dbReference type="ARBA" id="ARBA00022553"/>
    </source>
</evidence>
<dbReference type="FunFam" id="3.40.50.2300:FF:000001">
    <property type="entry name" value="DNA-binding response regulator PhoB"/>
    <property type="match status" value="1"/>
</dbReference>
<dbReference type="Gene3D" id="6.10.250.690">
    <property type="match status" value="1"/>
</dbReference>
<evidence type="ECO:0000259" key="9">
    <source>
        <dbReference type="PROSITE" id="PS50110"/>
    </source>
</evidence>
<dbReference type="PROSITE" id="PS51755">
    <property type="entry name" value="OMPR_PHOB"/>
    <property type="match status" value="1"/>
</dbReference>
<keyword evidence="5 8" id="KW-0238">DNA-binding</keyword>
<feature type="modified residue" description="4-aspartylphosphate" evidence="7">
    <location>
        <position position="47"/>
    </location>
</feature>
<dbReference type="SMART" id="SM00448">
    <property type="entry name" value="REC"/>
    <property type="match status" value="1"/>
</dbReference>
<dbReference type="EMBL" id="LPVJ01000026">
    <property type="protein sequence ID" value="KUO96170.1"/>
    <property type="molecule type" value="Genomic_DNA"/>
</dbReference>
<keyword evidence="13" id="KW-1185">Reference proteome</keyword>
<evidence type="ECO:0000256" key="6">
    <source>
        <dbReference type="ARBA" id="ARBA00023163"/>
    </source>
</evidence>
<feature type="DNA-binding region" description="OmpR/PhoB-type" evidence="8">
    <location>
        <begin position="122"/>
        <end position="219"/>
    </location>
</feature>
<dbReference type="GO" id="GO:0032993">
    <property type="term" value="C:protein-DNA complex"/>
    <property type="evidence" value="ECO:0007669"/>
    <property type="project" value="TreeGrafter"/>
</dbReference>
<protein>
    <recommendedName>
        <fullName evidence="14">DNA-binding response regulator</fullName>
    </recommendedName>
</protein>
<evidence type="ECO:0000256" key="8">
    <source>
        <dbReference type="PROSITE-ProRule" id="PRU01091"/>
    </source>
</evidence>
<dbReference type="InterPro" id="IPR016032">
    <property type="entry name" value="Sig_transdc_resp-reg_C-effctor"/>
</dbReference>
<keyword evidence="4" id="KW-0805">Transcription regulation</keyword>
<evidence type="ECO:0000256" key="3">
    <source>
        <dbReference type="ARBA" id="ARBA00023012"/>
    </source>
</evidence>
<comment type="subcellular location">
    <subcellularLocation>
        <location evidence="1">Cytoplasm</location>
    </subcellularLocation>
</comment>
<evidence type="ECO:0000313" key="11">
    <source>
        <dbReference type="EMBL" id="KUO96170.1"/>
    </source>
</evidence>
<dbReference type="InterPro" id="IPR011006">
    <property type="entry name" value="CheY-like_superfamily"/>
</dbReference>
<dbReference type="FunFam" id="1.10.10.10:FF:000018">
    <property type="entry name" value="DNA-binding response regulator ResD"/>
    <property type="match status" value="1"/>
</dbReference>
<dbReference type="Proteomes" id="UP000053557">
    <property type="component" value="Unassembled WGS sequence"/>
</dbReference>
<evidence type="ECO:0000256" key="4">
    <source>
        <dbReference type="ARBA" id="ARBA00023015"/>
    </source>
</evidence>
<comment type="caution">
    <text evidence="11">The sequence shown here is derived from an EMBL/GenBank/DDBJ whole genome shotgun (WGS) entry which is preliminary data.</text>
</comment>
<dbReference type="SUPFAM" id="SSF52172">
    <property type="entry name" value="CheY-like"/>
    <property type="match status" value="1"/>
</dbReference>